<dbReference type="Gene3D" id="3.40.720.10">
    <property type="entry name" value="Alkaline Phosphatase, subunit A"/>
    <property type="match status" value="1"/>
</dbReference>
<dbReference type="RefSeq" id="WP_145811008.1">
    <property type="nucleotide sequence ID" value="NZ_VIVK01000001.1"/>
</dbReference>
<comment type="similarity">
    <text evidence="1">Belongs to the sulfatase family.</text>
</comment>
<dbReference type="InterPro" id="IPR050738">
    <property type="entry name" value="Sulfatase"/>
</dbReference>
<keyword evidence="6" id="KW-0732">Signal</keyword>
<evidence type="ECO:0000256" key="2">
    <source>
        <dbReference type="ARBA" id="ARBA00022723"/>
    </source>
</evidence>
<dbReference type="PANTHER" id="PTHR42693:SF53">
    <property type="entry name" value="ENDO-4-O-SULFATASE"/>
    <property type="match status" value="1"/>
</dbReference>
<feature type="domain" description="Sulfatase N-terminal" evidence="7">
    <location>
        <begin position="44"/>
        <end position="373"/>
    </location>
</feature>
<evidence type="ECO:0000256" key="5">
    <source>
        <dbReference type="SAM" id="MobiDB-lite"/>
    </source>
</evidence>
<dbReference type="SUPFAM" id="SSF53649">
    <property type="entry name" value="Alkaline phosphatase-like"/>
    <property type="match status" value="1"/>
</dbReference>
<name>A0A561BYJ6_9ACTN</name>
<dbReference type="Gene3D" id="2.60.120.560">
    <property type="entry name" value="Exo-inulinase, domain 1"/>
    <property type="match status" value="1"/>
</dbReference>
<dbReference type="AlphaFoldDB" id="A0A561BYJ6"/>
<sequence>MNRRRKAIIGGLGLGLVAAAGCLGAPAAGVGTGTGAPGADPGRPNVIMILADDLGFADTSLYGGSIDTPHLAALADAGVTFTDGYAAAPVCAPSRLGLMTGRDPARWGADSNVSARRLPTDLTGDRAPGPAMGKLLQTAGYSTKAVGKWDLSGIDRFMGEDEVQDKPNLPHQLGFDEFYGVLAGLAQYCPENDNSTFAWDAAAGRYRSQDPDQYLTDEFSEQGADFVGQHAAQQDPFFLYLSYNAPHVPLQTRTACSLPAPVQDERARYEEMVRIVDEGVGRVMDALDAADGITGNHSSDPNVRNTIVAFTSDNGPEHDWQTGPLNGRKYSAFEGGVRVPFAMAWPARIPAGTEYNEMVSALDLLPTFATAAGAPWQDGDRPGVDLVPHVLSGRPAHTSLHWRYYGDNVQGGAPVGSARLAIRAGDLKYLRDVTPTGETSEQLYDFDRDYDGDGTPDGHTERHNEATSPRYGEDKRRLIGTWQDWATRLPVAEPFEVFRPATGLPDGFASYGGTWRQTDDARLAVSTDAAADVAASATYFRDSSNEVEVELSGSGSAGLVTRAEAGPVGSPAATTLNGYRTELVTGSDQVRLSRVEAGVAKEVAHGTLPAPVTAGTRYRLRTVHAGSRIEVYVDEAKAISWRDGRPRTGGSIGLHASENAIFDQLRVRP</sequence>
<organism evidence="8 9">
    <name type="scientific">Kribbella amoyensis</name>
    <dbReference type="NCBI Taxonomy" id="996641"/>
    <lineage>
        <taxon>Bacteria</taxon>
        <taxon>Bacillati</taxon>
        <taxon>Actinomycetota</taxon>
        <taxon>Actinomycetes</taxon>
        <taxon>Propionibacteriales</taxon>
        <taxon>Kribbellaceae</taxon>
        <taxon>Kribbella</taxon>
    </lineage>
</organism>
<protein>
    <submittedName>
        <fullName evidence="8">Arylsulfatase A-like enzyme</fullName>
    </submittedName>
</protein>
<keyword evidence="2" id="KW-0479">Metal-binding</keyword>
<keyword evidence="4" id="KW-0106">Calcium</keyword>
<evidence type="ECO:0000256" key="4">
    <source>
        <dbReference type="ARBA" id="ARBA00022837"/>
    </source>
</evidence>
<dbReference type="PANTHER" id="PTHR42693">
    <property type="entry name" value="ARYLSULFATASE FAMILY MEMBER"/>
    <property type="match status" value="1"/>
</dbReference>
<gene>
    <name evidence="8" type="ORF">FB561_5146</name>
</gene>
<reference evidence="8 9" key="1">
    <citation type="submission" date="2019-06" db="EMBL/GenBank/DDBJ databases">
        <title>Sequencing the genomes of 1000 actinobacteria strains.</title>
        <authorList>
            <person name="Klenk H.-P."/>
        </authorList>
    </citation>
    <scope>NUCLEOTIDE SEQUENCE [LARGE SCALE GENOMIC DNA]</scope>
    <source>
        <strain evidence="8 9">DSM 24683</strain>
    </source>
</reference>
<keyword evidence="3" id="KW-0378">Hydrolase</keyword>
<accession>A0A561BYJ6</accession>
<dbReference type="InterPro" id="IPR024607">
    <property type="entry name" value="Sulfatase_CS"/>
</dbReference>
<evidence type="ECO:0000259" key="7">
    <source>
        <dbReference type="Pfam" id="PF00884"/>
    </source>
</evidence>
<evidence type="ECO:0000256" key="6">
    <source>
        <dbReference type="SAM" id="SignalP"/>
    </source>
</evidence>
<feature type="region of interest" description="Disordered" evidence="5">
    <location>
        <begin position="440"/>
        <end position="472"/>
    </location>
</feature>
<dbReference type="EMBL" id="VIVK01000001">
    <property type="protein sequence ID" value="TWD83975.1"/>
    <property type="molecule type" value="Genomic_DNA"/>
</dbReference>
<dbReference type="PROSITE" id="PS00523">
    <property type="entry name" value="SULFATASE_1"/>
    <property type="match status" value="1"/>
</dbReference>
<evidence type="ECO:0000313" key="9">
    <source>
        <dbReference type="Proteomes" id="UP000318380"/>
    </source>
</evidence>
<dbReference type="InterPro" id="IPR017850">
    <property type="entry name" value="Alkaline_phosphatase_core_sf"/>
</dbReference>
<evidence type="ECO:0000256" key="1">
    <source>
        <dbReference type="ARBA" id="ARBA00008779"/>
    </source>
</evidence>
<dbReference type="GO" id="GO:0046872">
    <property type="term" value="F:metal ion binding"/>
    <property type="evidence" value="ECO:0007669"/>
    <property type="project" value="UniProtKB-KW"/>
</dbReference>
<dbReference type="InterPro" id="IPR000917">
    <property type="entry name" value="Sulfatase_N"/>
</dbReference>
<evidence type="ECO:0000313" key="8">
    <source>
        <dbReference type="EMBL" id="TWD83975.1"/>
    </source>
</evidence>
<comment type="caution">
    <text evidence="8">The sequence shown here is derived from an EMBL/GenBank/DDBJ whole genome shotgun (WGS) entry which is preliminary data.</text>
</comment>
<keyword evidence="9" id="KW-1185">Reference proteome</keyword>
<feature type="compositionally biased region" description="Basic and acidic residues" evidence="5">
    <location>
        <begin position="445"/>
        <end position="472"/>
    </location>
</feature>
<feature type="signal peptide" evidence="6">
    <location>
        <begin position="1"/>
        <end position="27"/>
    </location>
</feature>
<dbReference type="Proteomes" id="UP000318380">
    <property type="component" value="Unassembled WGS sequence"/>
</dbReference>
<evidence type="ECO:0000256" key="3">
    <source>
        <dbReference type="ARBA" id="ARBA00022801"/>
    </source>
</evidence>
<dbReference type="PROSITE" id="PS51257">
    <property type="entry name" value="PROKAR_LIPOPROTEIN"/>
    <property type="match status" value="1"/>
</dbReference>
<dbReference type="OrthoDB" id="9777306at2"/>
<dbReference type="Pfam" id="PF00884">
    <property type="entry name" value="Sulfatase"/>
    <property type="match status" value="1"/>
</dbReference>
<dbReference type="GO" id="GO:0004065">
    <property type="term" value="F:arylsulfatase activity"/>
    <property type="evidence" value="ECO:0007669"/>
    <property type="project" value="TreeGrafter"/>
</dbReference>
<proteinExistence type="inferred from homology"/>
<feature type="chain" id="PRO_5022073932" evidence="6">
    <location>
        <begin position="28"/>
        <end position="669"/>
    </location>
</feature>